<dbReference type="AlphaFoldDB" id="A0A4D7JS55"/>
<dbReference type="OrthoDB" id="659070at2"/>
<evidence type="ECO:0008006" key="3">
    <source>
        <dbReference type="Google" id="ProtNLM"/>
    </source>
</evidence>
<dbReference type="EMBL" id="CP028923">
    <property type="protein sequence ID" value="QCK13765.1"/>
    <property type="molecule type" value="Genomic_DNA"/>
</dbReference>
<sequence length="207" mass="24207">MRKLSLLIIISITNYLIISAQELKDIDIESYKEYTNNFTIAYTDSVINFSVTDAKPKKLNNETFYFWYKNQDVNKTQGGYVGKLLDGPFTAINKSNDLLSQGRFEDGVKVDEWKFWDREGNLYSLLNYKKGQLNGKQFIYHKNNQVKIKSNYRNGVKNGKELVYDQKGRLVLETRYKNGLKHGKEILYQGDEKIIKKYKKGQLVNED</sequence>
<accession>A0A4D7JS55</accession>
<protein>
    <recommendedName>
        <fullName evidence="3">Antitoxin component YwqK of the YwqJK toxin-antitoxin module</fullName>
    </recommendedName>
</protein>
<keyword evidence="2" id="KW-1185">Reference proteome</keyword>
<gene>
    <name evidence="1" type="ORF">DCC35_02830</name>
</gene>
<dbReference type="SUPFAM" id="SSF82185">
    <property type="entry name" value="Histone H3 K4-specific methyltransferase SET7/9 N-terminal domain"/>
    <property type="match status" value="1"/>
</dbReference>
<reference evidence="1 2" key="1">
    <citation type="submission" date="2018-04" db="EMBL/GenBank/DDBJ databases">
        <title>Complete genome uncultured novel isolate.</title>
        <authorList>
            <person name="Merlino G."/>
        </authorList>
    </citation>
    <scope>NUCLEOTIDE SEQUENCE [LARGE SCALE GENOMIC DNA]</scope>
    <source>
        <strain evidence="2">R1DC9</strain>
    </source>
</reference>
<evidence type="ECO:0000313" key="1">
    <source>
        <dbReference type="EMBL" id="QCK13765.1"/>
    </source>
</evidence>
<name>A0A4D7JS55_9BACT</name>
<dbReference type="KEGG" id="fpf:DCC35_02830"/>
<proteinExistence type="predicted"/>
<organism evidence="1 2">
    <name type="scientific">Mangrovivirga cuniculi</name>
    <dbReference type="NCBI Taxonomy" id="2715131"/>
    <lineage>
        <taxon>Bacteria</taxon>
        <taxon>Pseudomonadati</taxon>
        <taxon>Bacteroidota</taxon>
        <taxon>Cytophagia</taxon>
        <taxon>Cytophagales</taxon>
        <taxon>Mangrovivirgaceae</taxon>
        <taxon>Mangrovivirga</taxon>
    </lineage>
</organism>
<evidence type="ECO:0000313" key="2">
    <source>
        <dbReference type="Proteomes" id="UP000298616"/>
    </source>
</evidence>
<dbReference type="RefSeq" id="WP_137089360.1">
    <property type="nucleotide sequence ID" value="NZ_CP028923.1"/>
</dbReference>
<dbReference type="Gene3D" id="2.20.110.10">
    <property type="entry name" value="Histone H3 K4-specific methyltransferase SET7/9 N-terminal domain"/>
    <property type="match status" value="2"/>
</dbReference>
<dbReference type="Proteomes" id="UP000298616">
    <property type="component" value="Chromosome"/>
</dbReference>